<keyword evidence="5" id="KW-1185">Reference proteome</keyword>
<dbReference type="GO" id="GO:0009898">
    <property type="term" value="C:cytoplasmic side of plasma membrane"/>
    <property type="evidence" value="ECO:0007669"/>
    <property type="project" value="TreeGrafter"/>
</dbReference>
<dbReference type="InterPro" id="IPR005024">
    <property type="entry name" value="Snf7_fam"/>
</dbReference>
<dbReference type="Gene3D" id="6.10.250.1710">
    <property type="match status" value="1"/>
</dbReference>
<evidence type="ECO:0008006" key="7">
    <source>
        <dbReference type="Google" id="ProtNLM"/>
    </source>
</evidence>
<evidence type="ECO:0000313" key="5">
    <source>
        <dbReference type="Proteomes" id="UP000887575"/>
    </source>
</evidence>
<dbReference type="Proteomes" id="UP000887575">
    <property type="component" value="Unassembled WGS sequence"/>
</dbReference>
<keyword evidence="3" id="KW-0967">Endosome</keyword>
<dbReference type="PANTHER" id="PTHR22761:SF10">
    <property type="entry name" value="GH13992P"/>
    <property type="match status" value="1"/>
</dbReference>
<dbReference type="WBParaSite" id="MBELARI_LOCUS17843">
    <property type="protein sequence ID" value="MBELARI_LOCUS17843"/>
    <property type="gene ID" value="MBELARI_LOCUS17843"/>
</dbReference>
<evidence type="ECO:0000256" key="2">
    <source>
        <dbReference type="ARBA" id="ARBA00006190"/>
    </source>
</evidence>
<dbReference type="GO" id="GO:0032511">
    <property type="term" value="P:late endosome to vacuole transport via multivesicular body sorting pathway"/>
    <property type="evidence" value="ECO:0007669"/>
    <property type="project" value="TreeGrafter"/>
</dbReference>
<dbReference type="GO" id="GO:0006900">
    <property type="term" value="P:vesicle budding from membrane"/>
    <property type="evidence" value="ECO:0007669"/>
    <property type="project" value="TreeGrafter"/>
</dbReference>
<dbReference type="AlphaFoldDB" id="A0AAF3EUI1"/>
<feature type="region of interest" description="Disordered" evidence="4">
    <location>
        <begin position="1"/>
        <end position="21"/>
    </location>
</feature>
<dbReference type="GO" id="GO:0005771">
    <property type="term" value="C:multivesicular body"/>
    <property type="evidence" value="ECO:0007669"/>
    <property type="project" value="TreeGrafter"/>
</dbReference>
<evidence type="ECO:0000256" key="3">
    <source>
        <dbReference type="ARBA" id="ARBA00022753"/>
    </source>
</evidence>
<accession>A0AAF3EUI1</accession>
<dbReference type="PANTHER" id="PTHR22761">
    <property type="entry name" value="CHARGED MULTIVESICULAR BODY PROTEIN"/>
    <property type="match status" value="1"/>
</dbReference>
<dbReference type="Gene3D" id="1.10.287.1060">
    <property type="entry name" value="ESAT-6-like"/>
    <property type="match status" value="1"/>
</dbReference>
<proteinExistence type="inferred from homology"/>
<evidence type="ECO:0000256" key="4">
    <source>
        <dbReference type="SAM" id="MobiDB-lite"/>
    </source>
</evidence>
<comment type="subcellular location">
    <subcellularLocation>
        <location evidence="1">Endosome</location>
    </subcellularLocation>
</comment>
<dbReference type="Pfam" id="PF03357">
    <property type="entry name" value="Snf7"/>
    <property type="match status" value="1"/>
</dbReference>
<organism evidence="5 6">
    <name type="scientific">Mesorhabditis belari</name>
    <dbReference type="NCBI Taxonomy" id="2138241"/>
    <lineage>
        <taxon>Eukaryota</taxon>
        <taxon>Metazoa</taxon>
        <taxon>Ecdysozoa</taxon>
        <taxon>Nematoda</taxon>
        <taxon>Chromadorea</taxon>
        <taxon>Rhabditida</taxon>
        <taxon>Rhabditina</taxon>
        <taxon>Rhabditomorpha</taxon>
        <taxon>Rhabditoidea</taxon>
        <taxon>Rhabditidae</taxon>
        <taxon>Mesorhabditinae</taxon>
        <taxon>Mesorhabditis</taxon>
    </lineage>
</organism>
<sequence length="439" mass="49453">MSLFGKIFGGKKEAPPPSTQDSIQKLRETEELLIKKQDFLEKKIKDEVATAVKHGTKNKRLALHALNRKRQYEKQLAQLDGVLQTIEFQREALENASTNAEVLQVMGGASKALKAAHNNMDIDQVHDLMEDIAEQQEVANEIAEAISNPVGFGRDLDEDDLMKELEQLEQEELDKQLLDANPTPISLPDAPAERLPAVPARKAPAKTNADKDLDEKTVEISGPRRVAGPKRPFRIELFLLFITIFPCSSFCGLIDEGIPFELEERRGAKVECTQCVQLWRGAPGGKASASRTCEQGAQTCRGDACFMRQCKHCPVYQFFMGCITLTPWQFADLQATRKASELLYHRVGASILCEDQLNQTTCICNSRSKCNSIHTRIPHNTYTEGLFTGIINFDHAISKFEPRYMDVITGYQHRFHHVNSVQKFSPFLVIIFFGFHIFL</sequence>
<evidence type="ECO:0000313" key="6">
    <source>
        <dbReference type="WBParaSite" id="MBELARI_LOCUS17843"/>
    </source>
</evidence>
<reference evidence="6" key="1">
    <citation type="submission" date="2024-02" db="UniProtKB">
        <authorList>
            <consortium name="WormBaseParasite"/>
        </authorList>
    </citation>
    <scope>IDENTIFICATION</scope>
</reference>
<dbReference type="GO" id="GO:0000815">
    <property type="term" value="C:ESCRT III complex"/>
    <property type="evidence" value="ECO:0007669"/>
    <property type="project" value="TreeGrafter"/>
</dbReference>
<name>A0AAF3EUI1_9BILA</name>
<evidence type="ECO:0000256" key="1">
    <source>
        <dbReference type="ARBA" id="ARBA00004177"/>
    </source>
</evidence>
<comment type="similarity">
    <text evidence="2">Belongs to the SNF7 family.</text>
</comment>
<protein>
    <recommendedName>
        <fullName evidence="7">Charged multivesicular body protein 4b</fullName>
    </recommendedName>
</protein>